<dbReference type="Proteomes" id="UP000006729">
    <property type="component" value="Chromosome 10"/>
</dbReference>
<accession>A0A2K1YWF1</accession>
<reference evidence="1 2" key="1">
    <citation type="journal article" date="2006" name="Science">
        <title>The genome of black cottonwood, Populus trichocarpa (Torr. &amp; Gray).</title>
        <authorList>
            <person name="Tuskan G.A."/>
            <person name="Difazio S."/>
            <person name="Jansson S."/>
            <person name="Bohlmann J."/>
            <person name="Grigoriev I."/>
            <person name="Hellsten U."/>
            <person name="Putnam N."/>
            <person name="Ralph S."/>
            <person name="Rombauts S."/>
            <person name="Salamov A."/>
            <person name="Schein J."/>
            <person name="Sterck L."/>
            <person name="Aerts A."/>
            <person name="Bhalerao R.R."/>
            <person name="Bhalerao R.P."/>
            <person name="Blaudez D."/>
            <person name="Boerjan W."/>
            <person name="Brun A."/>
            <person name="Brunner A."/>
            <person name="Busov V."/>
            <person name="Campbell M."/>
            <person name="Carlson J."/>
            <person name="Chalot M."/>
            <person name="Chapman J."/>
            <person name="Chen G.L."/>
            <person name="Cooper D."/>
            <person name="Coutinho P.M."/>
            <person name="Couturier J."/>
            <person name="Covert S."/>
            <person name="Cronk Q."/>
            <person name="Cunningham R."/>
            <person name="Davis J."/>
            <person name="Degroeve S."/>
            <person name="Dejardin A."/>
            <person name="Depamphilis C."/>
            <person name="Detter J."/>
            <person name="Dirks B."/>
            <person name="Dubchak I."/>
            <person name="Duplessis S."/>
            <person name="Ehlting J."/>
            <person name="Ellis B."/>
            <person name="Gendler K."/>
            <person name="Goodstein D."/>
            <person name="Gribskov M."/>
            <person name="Grimwood J."/>
            <person name="Groover A."/>
            <person name="Gunter L."/>
            <person name="Hamberger B."/>
            <person name="Heinze B."/>
            <person name="Helariutta Y."/>
            <person name="Henrissat B."/>
            <person name="Holligan D."/>
            <person name="Holt R."/>
            <person name="Huang W."/>
            <person name="Islam-Faridi N."/>
            <person name="Jones S."/>
            <person name="Jones-Rhoades M."/>
            <person name="Jorgensen R."/>
            <person name="Joshi C."/>
            <person name="Kangasjarvi J."/>
            <person name="Karlsson J."/>
            <person name="Kelleher C."/>
            <person name="Kirkpatrick R."/>
            <person name="Kirst M."/>
            <person name="Kohler A."/>
            <person name="Kalluri U."/>
            <person name="Larimer F."/>
            <person name="Leebens-Mack J."/>
            <person name="Leple J.C."/>
            <person name="Locascio P."/>
            <person name="Lou Y."/>
            <person name="Lucas S."/>
            <person name="Martin F."/>
            <person name="Montanini B."/>
            <person name="Napoli C."/>
            <person name="Nelson D.R."/>
            <person name="Nelson C."/>
            <person name="Nieminen K."/>
            <person name="Nilsson O."/>
            <person name="Pereda V."/>
            <person name="Peter G."/>
            <person name="Philippe R."/>
            <person name="Pilate G."/>
            <person name="Poliakov A."/>
            <person name="Razumovskaya J."/>
            <person name="Richardson P."/>
            <person name="Rinaldi C."/>
            <person name="Ritland K."/>
            <person name="Rouze P."/>
            <person name="Ryaboy D."/>
            <person name="Schmutz J."/>
            <person name="Schrader J."/>
            <person name="Segerman B."/>
            <person name="Shin H."/>
            <person name="Siddiqui A."/>
            <person name="Sterky F."/>
            <person name="Terry A."/>
            <person name="Tsai C.J."/>
            <person name="Uberbacher E."/>
            <person name="Unneberg P."/>
            <person name="Vahala J."/>
            <person name="Wall K."/>
            <person name="Wessler S."/>
            <person name="Yang G."/>
            <person name="Yin T."/>
            <person name="Douglas C."/>
            <person name="Marra M."/>
            <person name="Sandberg G."/>
            <person name="Van de Peer Y."/>
            <person name="Rokhsar D."/>
        </authorList>
    </citation>
    <scope>NUCLEOTIDE SEQUENCE [LARGE SCALE GENOMIC DNA]</scope>
    <source>
        <strain evidence="2">cv. Nisqually</strain>
    </source>
</reference>
<dbReference type="AlphaFoldDB" id="A0A2K1YWF1"/>
<keyword evidence="2" id="KW-1185">Reference proteome</keyword>
<proteinExistence type="predicted"/>
<dbReference type="EMBL" id="CM009299">
    <property type="protein sequence ID" value="PNT17363.1"/>
    <property type="molecule type" value="Genomic_DNA"/>
</dbReference>
<organism evidence="1 2">
    <name type="scientific">Populus trichocarpa</name>
    <name type="common">Western balsam poplar</name>
    <name type="synonym">Populus balsamifera subsp. trichocarpa</name>
    <dbReference type="NCBI Taxonomy" id="3694"/>
    <lineage>
        <taxon>Eukaryota</taxon>
        <taxon>Viridiplantae</taxon>
        <taxon>Streptophyta</taxon>
        <taxon>Embryophyta</taxon>
        <taxon>Tracheophyta</taxon>
        <taxon>Spermatophyta</taxon>
        <taxon>Magnoliopsida</taxon>
        <taxon>eudicotyledons</taxon>
        <taxon>Gunneridae</taxon>
        <taxon>Pentapetalae</taxon>
        <taxon>rosids</taxon>
        <taxon>fabids</taxon>
        <taxon>Malpighiales</taxon>
        <taxon>Salicaceae</taxon>
        <taxon>Saliceae</taxon>
        <taxon>Populus</taxon>
    </lineage>
</organism>
<gene>
    <name evidence="1" type="ORF">POPTR_010G188300</name>
</gene>
<dbReference type="InParanoid" id="A0A2K1YWF1"/>
<evidence type="ECO:0000313" key="2">
    <source>
        <dbReference type="Proteomes" id="UP000006729"/>
    </source>
</evidence>
<evidence type="ECO:0000313" key="1">
    <source>
        <dbReference type="EMBL" id="PNT17363.1"/>
    </source>
</evidence>
<name>A0A2K1YWF1_POPTR</name>
<protein>
    <submittedName>
        <fullName evidence="1">Uncharacterized protein</fullName>
    </submittedName>
</protein>
<sequence>MQQYSPLTRLLGDRRHLTRKVYYLHGVLYELCLINNHYTANPLLFFSFPTGDELLPQPFKCLIPRDLSSLGRFIFMFELIPETQNAPFSMPNFENWCKI</sequence>